<evidence type="ECO:0000259" key="1">
    <source>
        <dbReference type="Pfam" id="PF13843"/>
    </source>
</evidence>
<dbReference type="EMBL" id="JAUDFV010000102">
    <property type="protein sequence ID" value="KAL2731765.1"/>
    <property type="molecule type" value="Genomic_DNA"/>
</dbReference>
<dbReference type="Proteomes" id="UP001607302">
    <property type="component" value="Unassembled WGS sequence"/>
</dbReference>
<proteinExistence type="predicted"/>
<dbReference type="AlphaFoldDB" id="A0ABD2BG86"/>
<feature type="domain" description="PiggyBac transposable element-derived protein" evidence="1">
    <location>
        <begin position="21"/>
        <end position="107"/>
    </location>
</feature>
<dbReference type="PANTHER" id="PTHR46599:SF3">
    <property type="entry name" value="PIGGYBAC TRANSPOSABLE ELEMENT-DERIVED PROTEIN 4"/>
    <property type="match status" value="1"/>
</dbReference>
<dbReference type="Pfam" id="PF13843">
    <property type="entry name" value="DDE_Tnp_1_7"/>
    <property type="match status" value="1"/>
</dbReference>
<protein>
    <submittedName>
        <fullName evidence="2">PiggyBac transposable element-derived protein 4-like</fullName>
    </submittedName>
</protein>
<gene>
    <name evidence="2" type="ORF">V1478_004453</name>
</gene>
<dbReference type="InterPro" id="IPR029526">
    <property type="entry name" value="PGBD"/>
</dbReference>
<name>A0ABD2BG86_VESSQ</name>
<sequence length="205" mass="24315">MPYYRNDSNEQERIAQCNKKANICKKKFMISYRRNNTLLLAWKDKRLVTCLITRGDTGMKTVRRITRGSAEMMIKKPNIILNYIKYMGGVDRADQYASTYYFLRKLKRGESPPSHLHFLKTFVEQLRGRYRQNREQASTSDEPRLNGKLHIVLKGAKRDSKVCFNRNKSGDRRETSYYCDTCPDKPRMHTEDCFTKYHTKNNYKV</sequence>
<comment type="caution">
    <text evidence="2">The sequence shown here is derived from an EMBL/GenBank/DDBJ whole genome shotgun (WGS) entry which is preliminary data.</text>
</comment>
<keyword evidence="3" id="KW-1185">Reference proteome</keyword>
<organism evidence="2 3">
    <name type="scientific">Vespula squamosa</name>
    <name type="common">Southern yellow jacket</name>
    <name type="synonym">Wasp</name>
    <dbReference type="NCBI Taxonomy" id="30214"/>
    <lineage>
        <taxon>Eukaryota</taxon>
        <taxon>Metazoa</taxon>
        <taxon>Ecdysozoa</taxon>
        <taxon>Arthropoda</taxon>
        <taxon>Hexapoda</taxon>
        <taxon>Insecta</taxon>
        <taxon>Pterygota</taxon>
        <taxon>Neoptera</taxon>
        <taxon>Endopterygota</taxon>
        <taxon>Hymenoptera</taxon>
        <taxon>Apocrita</taxon>
        <taxon>Aculeata</taxon>
        <taxon>Vespoidea</taxon>
        <taxon>Vespidae</taxon>
        <taxon>Vespinae</taxon>
        <taxon>Vespula</taxon>
    </lineage>
</organism>
<accession>A0ABD2BG86</accession>
<dbReference type="PANTHER" id="PTHR46599">
    <property type="entry name" value="PIGGYBAC TRANSPOSABLE ELEMENT-DERIVED PROTEIN 4"/>
    <property type="match status" value="1"/>
</dbReference>
<evidence type="ECO:0000313" key="2">
    <source>
        <dbReference type="EMBL" id="KAL2731765.1"/>
    </source>
</evidence>
<evidence type="ECO:0000313" key="3">
    <source>
        <dbReference type="Proteomes" id="UP001607302"/>
    </source>
</evidence>
<reference evidence="2 3" key="1">
    <citation type="journal article" date="2024" name="Ann. Entomol. Soc. Am.">
        <title>Genomic analyses of the southern and eastern yellowjacket wasps (Hymenoptera: Vespidae) reveal evolutionary signatures of social life.</title>
        <authorList>
            <person name="Catto M.A."/>
            <person name="Caine P.B."/>
            <person name="Orr S.E."/>
            <person name="Hunt B.G."/>
            <person name="Goodisman M.A.D."/>
        </authorList>
    </citation>
    <scope>NUCLEOTIDE SEQUENCE [LARGE SCALE GENOMIC DNA]</scope>
    <source>
        <strain evidence="2">233</strain>
        <tissue evidence="2">Head and thorax</tissue>
    </source>
</reference>